<dbReference type="Gene3D" id="3.20.20.80">
    <property type="entry name" value="Glycosidases"/>
    <property type="match status" value="1"/>
</dbReference>
<dbReference type="GO" id="GO:0000272">
    <property type="term" value="P:polysaccharide catabolic process"/>
    <property type="evidence" value="ECO:0007669"/>
    <property type="project" value="InterPro"/>
</dbReference>
<dbReference type="SUPFAM" id="SSF51445">
    <property type="entry name" value="(Trans)glycosidases"/>
    <property type="match status" value="1"/>
</dbReference>
<dbReference type="InterPro" id="IPR017853">
    <property type="entry name" value="GH"/>
</dbReference>
<evidence type="ECO:0000313" key="7">
    <source>
        <dbReference type="EMBL" id="KDR66203.1"/>
    </source>
</evidence>
<keyword evidence="8" id="KW-1185">Reference proteome</keyword>
<comment type="similarity">
    <text evidence="1 4">Belongs to the glycosyl hydrolase 5 (cellulase A) family.</text>
</comment>
<dbReference type="Pfam" id="PF00150">
    <property type="entry name" value="Cellulase"/>
    <property type="match status" value="1"/>
</dbReference>
<dbReference type="HOGENOM" id="CLU_826527_0_0_1"/>
<evidence type="ECO:0000256" key="5">
    <source>
        <dbReference type="SAM" id="MobiDB-lite"/>
    </source>
</evidence>
<dbReference type="InterPro" id="IPR001547">
    <property type="entry name" value="Glyco_hydro_5"/>
</dbReference>
<evidence type="ECO:0000259" key="6">
    <source>
        <dbReference type="Pfam" id="PF00150"/>
    </source>
</evidence>
<dbReference type="Proteomes" id="UP000027222">
    <property type="component" value="Unassembled WGS sequence"/>
</dbReference>
<gene>
    <name evidence="7" type="ORF">GALMADRAFT_148107</name>
</gene>
<reference evidence="8" key="1">
    <citation type="journal article" date="2014" name="Proc. Natl. Acad. Sci. U.S.A.">
        <title>Extensive sampling of basidiomycete genomes demonstrates inadequacy of the white-rot/brown-rot paradigm for wood decay fungi.</title>
        <authorList>
            <person name="Riley R."/>
            <person name="Salamov A.A."/>
            <person name="Brown D.W."/>
            <person name="Nagy L.G."/>
            <person name="Floudas D."/>
            <person name="Held B.W."/>
            <person name="Levasseur A."/>
            <person name="Lombard V."/>
            <person name="Morin E."/>
            <person name="Otillar R."/>
            <person name="Lindquist E.A."/>
            <person name="Sun H."/>
            <person name="LaButti K.M."/>
            <person name="Schmutz J."/>
            <person name="Jabbour D."/>
            <person name="Luo H."/>
            <person name="Baker S.E."/>
            <person name="Pisabarro A.G."/>
            <person name="Walton J.D."/>
            <person name="Blanchette R.A."/>
            <person name="Henrissat B."/>
            <person name="Martin F."/>
            <person name="Cullen D."/>
            <person name="Hibbett D.S."/>
            <person name="Grigoriev I.V."/>
        </authorList>
    </citation>
    <scope>NUCLEOTIDE SEQUENCE [LARGE SCALE GENOMIC DNA]</scope>
    <source>
        <strain evidence="8">CBS 339.88</strain>
    </source>
</reference>
<feature type="region of interest" description="Disordered" evidence="5">
    <location>
        <begin position="312"/>
        <end position="336"/>
    </location>
</feature>
<keyword evidence="2 4" id="KW-0378">Hydrolase</keyword>
<evidence type="ECO:0000256" key="4">
    <source>
        <dbReference type="RuleBase" id="RU361153"/>
    </source>
</evidence>
<proteinExistence type="inferred from homology"/>
<keyword evidence="3 4" id="KW-0326">Glycosidase</keyword>
<sequence length="336" mass="38221">MSMESRFEGLFGLPFRQIIALLNDKDEEVRHAGSQSVADFFEPIRDAMPQIVELLRASKQGELAKHYKHHKHIAYNSLNEPTDGKHTHVIAFYDAVHTAIRSVDPDHAIFFDGNTFASDFPHFGDAHERWNNTAYSIHDYSSFGFPGAQEYVGSDGQKWRLRRSYEKKREWMDKRGLCVCNGELGLVYARRQYDGDATDAINKTRYTVLKDQLDIYKKVHLSMTFSIPTLLTRAIHTTGPAQLIHLAQQRHRPPRNGPPLPLNTLHFCAFLAKKHRLAINAWSSSLSPSLTQIYDPLIEHIQCEVPERFQTYTPTAYGPSSDTSQDCLGTSSSRSS</sequence>
<dbReference type="STRING" id="685588.A0A067SHF8"/>
<protein>
    <recommendedName>
        <fullName evidence="6">Glycoside hydrolase family 5 domain-containing protein</fullName>
    </recommendedName>
</protein>
<dbReference type="EMBL" id="KL142426">
    <property type="protein sequence ID" value="KDR66203.1"/>
    <property type="molecule type" value="Genomic_DNA"/>
</dbReference>
<name>A0A067SHF8_GALM3</name>
<evidence type="ECO:0000256" key="1">
    <source>
        <dbReference type="ARBA" id="ARBA00005641"/>
    </source>
</evidence>
<feature type="domain" description="Glycoside hydrolase family 5" evidence="6">
    <location>
        <begin position="62"/>
        <end position="196"/>
    </location>
</feature>
<evidence type="ECO:0000313" key="8">
    <source>
        <dbReference type="Proteomes" id="UP000027222"/>
    </source>
</evidence>
<dbReference type="OrthoDB" id="1887033at2759"/>
<evidence type="ECO:0000256" key="2">
    <source>
        <dbReference type="ARBA" id="ARBA00022801"/>
    </source>
</evidence>
<dbReference type="GO" id="GO:0004553">
    <property type="term" value="F:hydrolase activity, hydrolyzing O-glycosyl compounds"/>
    <property type="evidence" value="ECO:0007669"/>
    <property type="project" value="InterPro"/>
</dbReference>
<evidence type="ECO:0000256" key="3">
    <source>
        <dbReference type="ARBA" id="ARBA00023295"/>
    </source>
</evidence>
<accession>A0A067SHF8</accession>
<dbReference type="AlphaFoldDB" id="A0A067SHF8"/>
<organism evidence="7 8">
    <name type="scientific">Galerina marginata (strain CBS 339.88)</name>
    <dbReference type="NCBI Taxonomy" id="685588"/>
    <lineage>
        <taxon>Eukaryota</taxon>
        <taxon>Fungi</taxon>
        <taxon>Dikarya</taxon>
        <taxon>Basidiomycota</taxon>
        <taxon>Agaricomycotina</taxon>
        <taxon>Agaricomycetes</taxon>
        <taxon>Agaricomycetidae</taxon>
        <taxon>Agaricales</taxon>
        <taxon>Agaricineae</taxon>
        <taxon>Strophariaceae</taxon>
        <taxon>Galerina</taxon>
    </lineage>
</organism>